<dbReference type="PANTHER" id="PTHR24009:SF40">
    <property type="entry name" value="C3H1-TYPE DOMAIN-CONTAINING PROTEIN"/>
    <property type="match status" value="1"/>
</dbReference>
<name>A0A9W7MLK8_HIBTR</name>
<dbReference type="GO" id="GO:0003677">
    <property type="term" value="F:DNA binding"/>
    <property type="evidence" value="ECO:0007669"/>
    <property type="project" value="UniProtKB-KW"/>
</dbReference>
<evidence type="ECO:0000256" key="4">
    <source>
        <dbReference type="ARBA" id="ARBA00022884"/>
    </source>
</evidence>
<evidence type="ECO:0000256" key="3">
    <source>
        <dbReference type="ARBA" id="ARBA00022833"/>
    </source>
</evidence>
<evidence type="ECO:0000259" key="6">
    <source>
        <dbReference type="Pfam" id="PF23182"/>
    </source>
</evidence>
<evidence type="ECO:0000313" key="8">
    <source>
        <dbReference type="Proteomes" id="UP001165190"/>
    </source>
</evidence>
<reference evidence="7" key="1">
    <citation type="submission" date="2023-05" db="EMBL/GenBank/DDBJ databases">
        <title>Genome and transcriptome analyses reveal genes involved in the formation of fine ridges on petal epidermal cells in Hibiscus trionum.</title>
        <authorList>
            <person name="Koshimizu S."/>
            <person name="Masuda S."/>
            <person name="Ishii T."/>
            <person name="Shirasu K."/>
            <person name="Hoshino A."/>
            <person name="Arita M."/>
        </authorList>
    </citation>
    <scope>NUCLEOTIDE SEQUENCE</scope>
    <source>
        <strain evidence="7">Hamamatsu line</strain>
    </source>
</reference>
<protein>
    <recommendedName>
        <fullName evidence="6">AtC3H46-like PABC-like domain-containing protein</fullName>
    </recommendedName>
</protein>
<comment type="caution">
    <text evidence="7">The sequence shown here is derived from an EMBL/GenBank/DDBJ whole genome shotgun (WGS) entry which is preliminary data.</text>
</comment>
<keyword evidence="2" id="KW-0863">Zinc-finger</keyword>
<keyword evidence="4" id="KW-0694">RNA-binding</keyword>
<keyword evidence="3" id="KW-0862">Zinc</keyword>
<dbReference type="InterPro" id="IPR056276">
    <property type="entry name" value="AtC3H46-like_PABC-like"/>
</dbReference>
<dbReference type="GO" id="GO:0008270">
    <property type="term" value="F:zinc ion binding"/>
    <property type="evidence" value="ECO:0007669"/>
    <property type="project" value="UniProtKB-KW"/>
</dbReference>
<dbReference type="EMBL" id="BSYR01000044">
    <property type="protein sequence ID" value="GMJ05037.1"/>
    <property type="molecule type" value="Genomic_DNA"/>
</dbReference>
<dbReference type="Pfam" id="PF23182">
    <property type="entry name" value="PABC_AtC3H46"/>
    <property type="match status" value="1"/>
</dbReference>
<evidence type="ECO:0000256" key="5">
    <source>
        <dbReference type="ARBA" id="ARBA00023125"/>
    </source>
</evidence>
<dbReference type="GO" id="GO:0003723">
    <property type="term" value="F:RNA binding"/>
    <property type="evidence" value="ECO:0007669"/>
    <property type="project" value="UniProtKB-KW"/>
</dbReference>
<keyword evidence="8" id="KW-1185">Reference proteome</keyword>
<gene>
    <name evidence="7" type="ORF">HRI_004172900</name>
</gene>
<feature type="domain" description="AtC3H46-like PABC-like" evidence="6">
    <location>
        <begin position="1"/>
        <end position="63"/>
    </location>
</feature>
<dbReference type="PANTHER" id="PTHR24009">
    <property type="entry name" value="RNA-BINDING (RRM/RBD/RNP MOTIFS)"/>
    <property type="match status" value="1"/>
</dbReference>
<evidence type="ECO:0000313" key="7">
    <source>
        <dbReference type="EMBL" id="GMJ05037.1"/>
    </source>
</evidence>
<dbReference type="Proteomes" id="UP001165190">
    <property type="component" value="Unassembled WGS sequence"/>
</dbReference>
<dbReference type="AlphaFoldDB" id="A0A9W7MLK8"/>
<accession>A0A9W7MLK8</accession>
<proteinExistence type="predicted"/>
<sequence length="157" mass="17832">MDFSDYTQMLFNRINKIDPEYVSKIIAYLLLQGYGDQEIFQLATCPDVVLQEVIYKSKLELQHLRFKSVSPSMNPVPVLELPSQFTSFSPPVSPSVSSKLLWSPTSVQVTSPYWEQQLVAKHRPDFTTSGYLDSMSDLQAQTQSLCLEDPMGDQEIC</sequence>
<keyword evidence="1" id="KW-0479">Metal-binding</keyword>
<evidence type="ECO:0000256" key="1">
    <source>
        <dbReference type="ARBA" id="ARBA00022723"/>
    </source>
</evidence>
<evidence type="ECO:0000256" key="2">
    <source>
        <dbReference type="ARBA" id="ARBA00022771"/>
    </source>
</evidence>
<keyword evidence="5" id="KW-0238">DNA-binding</keyword>
<dbReference type="OrthoDB" id="1751743at2759"/>
<organism evidence="7 8">
    <name type="scientific">Hibiscus trionum</name>
    <name type="common">Flower of an hour</name>
    <dbReference type="NCBI Taxonomy" id="183268"/>
    <lineage>
        <taxon>Eukaryota</taxon>
        <taxon>Viridiplantae</taxon>
        <taxon>Streptophyta</taxon>
        <taxon>Embryophyta</taxon>
        <taxon>Tracheophyta</taxon>
        <taxon>Spermatophyta</taxon>
        <taxon>Magnoliopsida</taxon>
        <taxon>eudicotyledons</taxon>
        <taxon>Gunneridae</taxon>
        <taxon>Pentapetalae</taxon>
        <taxon>rosids</taxon>
        <taxon>malvids</taxon>
        <taxon>Malvales</taxon>
        <taxon>Malvaceae</taxon>
        <taxon>Malvoideae</taxon>
        <taxon>Hibiscus</taxon>
    </lineage>
</organism>